<sequence>MEPPYVTIKLRILSLTPKDFDTYILVIYQNETQSLIFAFTIEEVDLKDTSINVAAIVSGSIADCVVVILIIAVILVRRTYEIKIKVIRRLKESGPSTKDATTYSEISMSQQENHNYEVPTRHRNVYNNVEMDTTTQYVNVNVKQDIMVSKDDSSINCNTPSENIHSPV</sequence>
<dbReference type="GeneID" id="106053531"/>
<proteinExistence type="predicted"/>
<organism evidence="2 3">
    <name type="scientific">Biomphalaria glabrata</name>
    <name type="common">Bloodfluke planorb</name>
    <name type="synonym">Freshwater snail</name>
    <dbReference type="NCBI Taxonomy" id="6526"/>
    <lineage>
        <taxon>Eukaryota</taxon>
        <taxon>Metazoa</taxon>
        <taxon>Spiralia</taxon>
        <taxon>Lophotrochozoa</taxon>
        <taxon>Mollusca</taxon>
        <taxon>Gastropoda</taxon>
        <taxon>Heterobranchia</taxon>
        <taxon>Euthyneura</taxon>
        <taxon>Panpulmonata</taxon>
        <taxon>Hygrophila</taxon>
        <taxon>Lymnaeoidea</taxon>
        <taxon>Planorbidae</taxon>
        <taxon>Biomphalaria</taxon>
    </lineage>
</organism>
<gene>
    <name evidence="3" type="primary">LOC106053531</name>
</gene>
<keyword evidence="1" id="KW-0812">Transmembrane</keyword>
<keyword evidence="2" id="KW-1185">Reference proteome</keyword>
<keyword evidence="1" id="KW-1133">Transmembrane helix</keyword>
<name>A0A9W2YVR9_BIOGL</name>
<protein>
    <submittedName>
        <fullName evidence="3">Uncharacterized protein LOC106053531</fullName>
    </submittedName>
</protein>
<feature type="transmembrane region" description="Helical" evidence="1">
    <location>
        <begin position="53"/>
        <end position="76"/>
    </location>
</feature>
<evidence type="ECO:0000313" key="3">
    <source>
        <dbReference type="RefSeq" id="XP_055866812.1"/>
    </source>
</evidence>
<dbReference type="RefSeq" id="XP_055866812.1">
    <property type="nucleotide sequence ID" value="XM_056010837.1"/>
</dbReference>
<reference evidence="3" key="1">
    <citation type="submission" date="2025-08" db="UniProtKB">
        <authorList>
            <consortium name="RefSeq"/>
        </authorList>
    </citation>
    <scope>IDENTIFICATION</scope>
</reference>
<accession>A0A9W2YVR9</accession>
<keyword evidence="1" id="KW-0472">Membrane</keyword>
<dbReference type="Proteomes" id="UP001165740">
    <property type="component" value="Chromosome 14"/>
</dbReference>
<evidence type="ECO:0000256" key="1">
    <source>
        <dbReference type="SAM" id="Phobius"/>
    </source>
</evidence>
<evidence type="ECO:0000313" key="2">
    <source>
        <dbReference type="Proteomes" id="UP001165740"/>
    </source>
</evidence>
<dbReference type="AlphaFoldDB" id="A0A9W2YVR9"/>